<dbReference type="AlphaFoldDB" id="A0A6B1D7E9"/>
<dbReference type="InterPro" id="IPR036782">
    <property type="entry name" value="NE0471-like_N"/>
</dbReference>
<dbReference type="Gene3D" id="3.30.2020.10">
    <property type="entry name" value="NE0471-like N-terminal domain"/>
    <property type="match status" value="1"/>
</dbReference>
<sequence length="79" mass="8915">MTCPVVVSVECEEDFTLSVAFENGEKGLLDMKPYLDFGIFKKIKDPKVFETVHVSFDTIAWASGADLDPEFVYEKCRST</sequence>
<dbReference type="SUPFAM" id="SSF143880">
    <property type="entry name" value="NE0471 N-terminal domain-like"/>
    <property type="match status" value="1"/>
</dbReference>
<dbReference type="Pfam" id="PF10387">
    <property type="entry name" value="DUF2442"/>
    <property type="match status" value="1"/>
</dbReference>
<comment type="caution">
    <text evidence="1">The sequence shown here is derived from an EMBL/GenBank/DDBJ whole genome shotgun (WGS) entry which is preliminary data.</text>
</comment>
<reference evidence="1" key="1">
    <citation type="submission" date="2019-09" db="EMBL/GenBank/DDBJ databases">
        <title>Characterisation of the sponge microbiome using genome-centric metagenomics.</title>
        <authorList>
            <person name="Engelberts J.P."/>
            <person name="Robbins S.J."/>
            <person name="De Goeij J.M."/>
            <person name="Aranda M."/>
            <person name="Bell S.C."/>
            <person name="Webster N.S."/>
        </authorList>
    </citation>
    <scope>NUCLEOTIDE SEQUENCE</scope>
    <source>
        <strain evidence="1">SB0661_bin_32</strain>
    </source>
</reference>
<accession>A0A6B1D7E9</accession>
<name>A0A6B1D7E9_9CHLR</name>
<gene>
    <name evidence="1" type="ORF">F4X14_10355</name>
</gene>
<dbReference type="InterPro" id="IPR018841">
    <property type="entry name" value="DUF2442"/>
</dbReference>
<organism evidence="1">
    <name type="scientific">Caldilineaceae bacterium SB0661_bin_32</name>
    <dbReference type="NCBI Taxonomy" id="2605255"/>
    <lineage>
        <taxon>Bacteria</taxon>
        <taxon>Bacillati</taxon>
        <taxon>Chloroflexota</taxon>
        <taxon>Caldilineae</taxon>
        <taxon>Caldilineales</taxon>
        <taxon>Caldilineaceae</taxon>
    </lineage>
</organism>
<dbReference type="EMBL" id="VXMH01000053">
    <property type="protein sequence ID" value="MYC95363.1"/>
    <property type="molecule type" value="Genomic_DNA"/>
</dbReference>
<evidence type="ECO:0000313" key="1">
    <source>
        <dbReference type="EMBL" id="MYC95363.1"/>
    </source>
</evidence>
<protein>
    <submittedName>
        <fullName evidence="1">DUF2442 domain-containing protein</fullName>
    </submittedName>
</protein>
<proteinExistence type="predicted"/>